<dbReference type="InterPro" id="IPR013766">
    <property type="entry name" value="Thioredoxin_domain"/>
</dbReference>
<evidence type="ECO:0000256" key="5">
    <source>
        <dbReference type="ARBA" id="ARBA00023284"/>
    </source>
</evidence>
<dbReference type="Pfam" id="PF13462">
    <property type="entry name" value="Thioredoxin_4"/>
    <property type="match status" value="1"/>
</dbReference>
<organism evidence="8 9">
    <name type="scientific">Pseudarthrobacter phenanthrenivorans</name>
    <name type="common">Arthrobacter phenanthrenivorans</name>
    <dbReference type="NCBI Taxonomy" id="361575"/>
    <lineage>
        <taxon>Bacteria</taxon>
        <taxon>Bacillati</taxon>
        <taxon>Actinomycetota</taxon>
        <taxon>Actinomycetes</taxon>
        <taxon>Micrococcales</taxon>
        <taxon>Micrococcaceae</taxon>
        <taxon>Pseudarthrobacter</taxon>
    </lineage>
</organism>
<keyword evidence="6" id="KW-0472">Membrane</keyword>
<comment type="caution">
    <text evidence="8">The sequence shown here is derived from an EMBL/GenBank/DDBJ whole genome shotgun (WGS) entry which is preliminary data.</text>
</comment>
<keyword evidence="2" id="KW-0732">Signal</keyword>
<keyword evidence="5" id="KW-0676">Redox-active center</keyword>
<dbReference type="PANTHER" id="PTHR13887:SF14">
    <property type="entry name" value="DISULFIDE BOND FORMATION PROTEIN D"/>
    <property type="match status" value="1"/>
</dbReference>
<dbReference type="Proteomes" id="UP000273159">
    <property type="component" value="Unassembled WGS sequence"/>
</dbReference>
<feature type="transmembrane region" description="Helical" evidence="6">
    <location>
        <begin position="18"/>
        <end position="36"/>
    </location>
</feature>
<dbReference type="GO" id="GO:0016491">
    <property type="term" value="F:oxidoreductase activity"/>
    <property type="evidence" value="ECO:0007669"/>
    <property type="project" value="UniProtKB-KW"/>
</dbReference>
<reference evidence="9" key="2">
    <citation type="submission" date="2018-10" db="EMBL/GenBank/DDBJ databases">
        <authorList>
            <person name="Wang Y."/>
            <person name="Wang J."/>
            <person name="Yang X."/>
            <person name="Wang Z."/>
            <person name="Huang Y."/>
        </authorList>
    </citation>
    <scope>NUCLEOTIDE SEQUENCE [LARGE SCALE GENOMIC DNA]</scope>
    <source>
        <strain evidence="9">J015</strain>
    </source>
</reference>
<keyword evidence="6" id="KW-1133">Transmembrane helix</keyword>
<dbReference type="RefSeq" id="WP_120692903.1">
    <property type="nucleotide sequence ID" value="NZ_RBNH01000013.1"/>
</dbReference>
<evidence type="ECO:0000313" key="8">
    <source>
        <dbReference type="EMBL" id="RKO22318.1"/>
    </source>
</evidence>
<sequence length="227" mass="24462">MVSHPAPPRDTARFVRKIIWIVLALIVVGGAAWYAAMTLGKPQESAPPAGGSEQLVRADSHRLTSPAVERAQLVEFLDFECPSCASIHPVVAEFKAEFGDRITFVHRHFPLSAHPNSGQAALAAEAAGQQGKYQEMADRLFETQSQWAGSQQSQAPLFRTYAGELGLDLARYDAAIADPATEDRILADVADGEALGVSGTPTFFLNGEKLTLSTKADFRQKLADAAR</sequence>
<dbReference type="PANTHER" id="PTHR13887">
    <property type="entry name" value="GLUTATHIONE S-TRANSFERASE KAPPA"/>
    <property type="match status" value="1"/>
</dbReference>
<name>A0A3B0FRT7_PSEPS</name>
<evidence type="ECO:0000259" key="7">
    <source>
        <dbReference type="PROSITE" id="PS51352"/>
    </source>
</evidence>
<dbReference type="PROSITE" id="PS51352">
    <property type="entry name" value="THIOREDOXIN_2"/>
    <property type="match status" value="1"/>
</dbReference>
<evidence type="ECO:0000313" key="9">
    <source>
        <dbReference type="Proteomes" id="UP000273159"/>
    </source>
</evidence>
<comment type="similarity">
    <text evidence="1">Belongs to the thioredoxin family. DsbA subfamily.</text>
</comment>
<dbReference type="InterPro" id="IPR012336">
    <property type="entry name" value="Thioredoxin-like_fold"/>
</dbReference>
<dbReference type="EMBL" id="RBNH01000013">
    <property type="protein sequence ID" value="RKO22318.1"/>
    <property type="molecule type" value="Genomic_DNA"/>
</dbReference>
<reference evidence="8 9" key="1">
    <citation type="submission" date="2018-10" db="EMBL/GenBank/DDBJ databases">
        <title>Genome-guide identification and characterization of bacteria that degrade polycyclic aromatic hydrocarbons and resist hexavalent chromium simultaneously.</title>
        <authorList>
            <person name="Feng H."/>
        </authorList>
    </citation>
    <scope>NUCLEOTIDE SEQUENCE [LARGE SCALE GENOMIC DNA]</scope>
    <source>
        <strain evidence="8 9">J015</strain>
    </source>
</reference>
<evidence type="ECO:0000256" key="6">
    <source>
        <dbReference type="SAM" id="Phobius"/>
    </source>
</evidence>
<gene>
    <name evidence="8" type="ORF">D7Z96_14015</name>
</gene>
<evidence type="ECO:0000256" key="3">
    <source>
        <dbReference type="ARBA" id="ARBA00023002"/>
    </source>
</evidence>
<dbReference type="InterPro" id="IPR036249">
    <property type="entry name" value="Thioredoxin-like_sf"/>
</dbReference>
<evidence type="ECO:0000256" key="1">
    <source>
        <dbReference type="ARBA" id="ARBA00005791"/>
    </source>
</evidence>
<dbReference type="Gene3D" id="3.40.30.10">
    <property type="entry name" value="Glutaredoxin"/>
    <property type="match status" value="1"/>
</dbReference>
<keyword evidence="6" id="KW-0812">Transmembrane</keyword>
<dbReference type="SUPFAM" id="SSF52833">
    <property type="entry name" value="Thioredoxin-like"/>
    <property type="match status" value="1"/>
</dbReference>
<feature type="domain" description="Thioredoxin" evidence="7">
    <location>
        <begin position="35"/>
        <end position="227"/>
    </location>
</feature>
<proteinExistence type="inferred from homology"/>
<evidence type="ECO:0000256" key="2">
    <source>
        <dbReference type="ARBA" id="ARBA00022729"/>
    </source>
</evidence>
<evidence type="ECO:0000256" key="4">
    <source>
        <dbReference type="ARBA" id="ARBA00023157"/>
    </source>
</evidence>
<dbReference type="AlphaFoldDB" id="A0A3B0FRT7"/>
<keyword evidence="3" id="KW-0560">Oxidoreductase</keyword>
<accession>A0A3B0FRT7</accession>
<protein>
    <submittedName>
        <fullName evidence="8">Disulfide bond formation protein DsbA</fullName>
    </submittedName>
</protein>
<keyword evidence="4" id="KW-1015">Disulfide bond</keyword>